<dbReference type="Pfam" id="PF01522">
    <property type="entry name" value="Polysacc_deac_1"/>
    <property type="match status" value="1"/>
</dbReference>
<dbReference type="InterPro" id="IPR011330">
    <property type="entry name" value="Glyco_hydro/deAcase_b/a-brl"/>
</dbReference>
<dbReference type="SUPFAM" id="SSF88713">
    <property type="entry name" value="Glycoside hydrolase/deacetylase"/>
    <property type="match status" value="1"/>
</dbReference>
<feature type="region of interest" description="Disordered" evidence="7">
    <location>
        <begin position="390"/>
        <end position="426"/>
    </location>
</feature>
<keyword evidence="4" id="KW-0479">Metal-binding</keyword>
<comment type="function">
    <text evidence="1">Is involved in generating a small heat-stable compound (Nod), an acylated oligomer of N-acetylglucosamine, that stimulates mitosis in various plant protoplasts.</text>
</comment>
<comment type="similarity">
    <text evidence="2">Belongs to the polysaccharide deacetylase family.</text>
</comment>
<dbReference type="InterPro" id="IPR002509">
    <property type="entry name" value="NODB_dom"/>
</dbReference>
<dbReference type="CDD" id="cd10917">
    <property type="entry name" value="CE4_NodB_like_6s_7s"/>
    <property type="match status" value="1"/>
</dbReference>
<feature type="compositionally biased region" description="Low complexity" evidence="7">
    <location>
        <begin position="291"/>
        <end position="300"/>
    </location>
</feature>
<dbReference type="PROSITE" id="PS51677">
    <property type="entry name" value="NODB"/>
    <property type="match status" value="1"/>
</dbReference>
<dbReference type="GO" id="GO:0016810">
    <property type="term" value="F:hydrolase activity, acting on carbon-nitrogen (but not peptide) bonds"/>
    <property type="evidence" value="ECO:0007669"/>
    <property type="project" value="InterPro"/>
</dbReference>
<dbReference type="GO" id="GO:0016020">
    <property type="term" value="C:membrane"/>
    <property type="evidence" value="ECO:0007669"/>
    <property type="project" value="TreeGrafter"/>
</dbReference>
<evidence type="ECO:0000256" key="2">
    <source>
        <dbReference type="ARBA" id="ARBA00010973"/>
    </source>
</evidence>
<evidence type="ECO:0000259" key="8">
    <source>
        <dbReference type="PROSITE" id="PS51677"/>
    </source>
</evidence>
<evidence type="ECO:0000256" key="5">
    <source>
        <dbReference type="ARBA" id="ARBA00022801"/>
    </source>
</evidence>
<evidence type="ECO:0000256" key="6">
    <source>
        <dbReference type="ARBA" id="ARBA00032976"/>
    </source>
</evidence>
<sequence>MARISKTARRRIQRTLGLGLLAATLEFMVLPALAGDCPGNPDALGTSRTLVVDPREHPRIGTMQYQETLPLRDHEVVLTFDDGPLPPHSLRVLDILARECVKATFFTVGRMARDYPQHLRRVFAAGHSIGTHSQNHPLGMNRMPIERARQEIDDGIASAAAALGDKAALAPFMRIPGLRRAQGIEDYLASRNIQLWSADFPADDWRPISAERVYQLAISRIEAKGKGILLLHDIQARTVAALPRILRTLKERGYRIVHVVPATANRPKTATQPQDWRMHPVPATVAAVSPSPAVQAPSPAEAGPLPAPVIPESQPNQGQFVLPSEVFDRSQRFVRGLVPRLHDWAFWRRPSPLALAPSERLFVPGQNFFAFGEKPAGPLLAAVPLQQPARPAVDPIEDNEQPIPLEESAAKRTIPGSAPALRSTFR</sequence>
<dbReference type="Gene3D" id="3.20.20.370">
    <property type="entry name" value="Glycoside hydrolase/deacetylase"/>
    <property type="match status" value="1"/>
</dbReference>
<dbReference type="AlphaFoldDB" id="A0A4Y3WCY2"/>
<comment type="caution">
    <text evidence="9">The sequence shown here is derived from an EMBL/GenBank/DDBJ whole genome shotgun (WGS) entry which is preliminary data.</text>
</comment>
<evidence type="ECO:0000256" key="4">
    <source>
        <dbReference type="ARBA" id="ARBA00022723"/>
    </source>
</evidence>
<protein>
    <recommendedName>
        <fullName evidence="3">Chitooligosaccharide deacetylase</fullName>
    </recommendedName>
    <alternativeName>
        <fullName evidence="6">Nodulation protein B</fullName>
    </alternativeName>
</protein>
<reference evidence="9 10" key="1">
    <citation type="submission" date="2019-06" db="EMBL/GenBank/DDBJ databases">
        <title>Whole genome shotgun sequence of Nitrobacter winogradskyi NBRC 14297.</title>
        <authorList>
            <person name="Hosoyama A."/>
            <person name="Uohara A."/>
            <person name="Ohji S."/>
            <person name="Ichikawa N."/>
        </authorList>
    </citation>
    <scope>NUCLEOTIDE SEQUENCE [LARGE SCALE GENOMIC DNA]</scope>
    <source>
        <strain evidence="9 10">NBRC 14297</strain>
    </source>
</reference>
<dbReference type="Proteomes" id="UP000318825">
    <property type="component" value="Unassembled WGS sequence"/>
</dbReference>
<name>A0A4Y3WCY2_NITWI</name>
<dbReference type="PANTHER" id="PTHR10587:SF133">
    <property type="entry name" value="CHITIN DEACETYLASE 1-RELATED"/>
    <property type="match status" value="1"/>
</dbReference>
<gene>
    <name evidence="9" type="ORF">NWI01_18020</name>
</gene>
<evidence type="ECO:0000313" key="10">
    <source>
        <dbReference type="Proteomes" id="UP000318825"/>
    </source>
</evidence>
<dbReference type="OrthoDB" id="276604at2"/>
<dbReference type="InterPro" id="IPR050248">
    <property type="entry name" value="Polysacc_deacetylase_ArnD"/>
</dbReference>
<evidence type="ECO:0000256" key="3">
    <source>
        <dbReference type="ARBA" id="ARBA00020071"/>
    </source>
</evidence>
<dbReference type="EMBL" id="BJNF01000044">
    <property type="protein sequence ID" value="GEC15910.1"/>
    <property type="molecule type" value="Genomic_DNA"/>
</dbReference>
<organism evidence="9 10">
    <name type="scientific">Nitrobacter winogradskyi</name>
    <name type="common">Nitrobacter agilis</name>
    <dbReference type="NCBI Taxonomy" id="913"/>
    <lineage>
        <taxon>Bacteria</taxon>
        <taxon>Pseudomonadati</taxon>
        <taxon>Pseudomonadota</taxon>
        <taxon>Alphaproteobacteria</taxon>
        <taxon>Hyphomicrobiales</taxon>
        <taxon>Nitrobacteraceae</taxon>
        <taxon>Nitrobacter</taxon>
    </lineage>
</organism>
<dbReference type="GO" id="GO:0046872">
    <property type="term" value="F:metal ion binding"/>
    <property type="evidence" value="ECO:0007669"/>
    <property type="project" value="UniProtKB-KW"/>
</dbReference>
<feature type="domain" description="NodB homology" evidence="8">
    <location>
        <begin position="74"/>
        <end position="257"/>
    </location>
</feature>
<dbReference type="RefSeq" id="WP_141383567.1">
    <property type="nucleotide sequence ID" value="NZ_BJNF01000044.1"/>
</dbReference>
<feature type="region of interest" description="Disordered" evidence="7">
    <location>
        <begin position="291"/>
        <end position="313"/>
    </location>
</feature>
<keyword evidence="5" id="KW-0378">Hydrolase</keyword>
<dbReference type="PANTHER" id="PTHR10587">
    <property type="entry name" value="GLYCOSYL TRANSFERASE-RELATED"/>
    <property type="match status" value="1"/>
</dbReference>
<proteinExistence type="inferred from homology"/>
<accession>A0A4Y3WCY2</accession>
<evidence type="ECO:0000256" key="7">
    <source>
        <dbReference type="SAM" id="MobiDB-lite"/>
    </source>
</evidence>
<evidence type="ECO:0000313" key="9">
    <source>
        <dbReference type="EMBL" id="GEC15910.1"/>
    </source>
</evidence>
<dbReference type="GO" id="GO:0005975">
    <property type="term" value="P:carbohydrate metabolic process"/>
    <property type="evidence" value="ECO:0007669"/>
    <property type="project" value="InterPro"/>
</dbReference>
<evidence type="ECO:0000256" key="1">
    <source>
        <dbReference type="ARBA" id="ARBA00003236"/>
    </source>
</evidence>